<dbReference type="CDD" id="cd08948">
    <property type="entry name" value="5beta-POR_like_SDR_a"/>
    <property type="match status" value="1"/>
</dbReference>
<keyword evidence="3" id="KW-1185">Reference proteome</keyword>
<name>A0AAV9P0I7_9PEZI</name>
<protein>
    <recommendedName>
        <fullName evidence="1">PRISE-like Rossmann-fold domain-containing protein</fullName>
    </recommendedName>
</protein>
<dbReference type="InterPro" id="IPR055222">
    <property type="entry name" value="PRISE-like_Rossmann-fold"/>
</dbReference>
<evidence type="ECO:0000313" key="2">
    <source>
        <dbReference type="EMBL" id="KAK5165801.1"/>
    </source>
</evidence>
<gene>
    <name evidence="2" type="ORF">LTR77_008724</name>
</gene>
<comment type="caution">
    <text evidence="2">The sequence shown here is derived from an EMBL/GenBank/DDBJ whole genome shotgun (WGS) entry which is preliminary data.</text>
</comment>
<evidence type="ECO:0000259" key="1">
    <source>
        <dbReference type="Pfam" id="PF22917"/>
    </source>
</evidence>
<dbReference type="GeneID" id="89930056"/>
<dbReference type="Pfam" id="PF22917">
    <property type="entry name" value="PRISE"/>
    <property type="match status" value="1"/>
</dbReference>
<dbReference type="RefSeq" id="XP_064655813.1">
    <property type="nucleotide sequence ID" value="XM_064805954.1"/>
</dbReference>
<dbReference type="EMBL" id="JAVRRT010000015">
    <property type="protein sequence ID" value="KAK5165801.1"/>
    <property type="molecule type" value="Genomic_DNA"/>
</dbReference>
<feature type="domain" description="PRISE-like Rossmann-fold" evidence="1">
    <location>
        <begin position="29"/>
        <end position="315"/>
    </location>
</feature>
<dbReference type="PANTHER" id="PTHR32487">
    <property type="entry name" value="3-OXO-DELTA(4,5)-STEROID 5-BETA-REDUCTASE"/>
    <property type="match status" value="1"/>
</dbReference>
<accession>A0AAV9P0I7</accession>
<dbReference type="InterPro" id="IPR036291">
    <property type="entry name" value="NAD(P)-bd_dom_sf"/>
</dbReference>
<dbReference type="SUPFAM" id="SSF51735">
    <property type="entry name" value="NAD(P)-binding Rossmann-fold domains"/>
    <property type="match status" value="1"/>
</dbReference>
<dbReference type="Proteomes" id="UP001337655">
    <property type="component" value="Unassembled WGS sequence"/>
</dbReference>
<sequence length="432" mass="48060">METGPQVVHSRGSCHGLPVIADEHQGLSAIVVGASGMSGQSMIDVLLLSPKRWSTIYALSRRPPQADGDSTALEHVPTDLLKEPSEIAKTLTEHGVQADVVFFFGYVQLSAEERKYSAANKDSAQKLCDINGRLLQNFLQALNMASISPKRLLLQTGLKNYQCHQGPAKAPFNETDPRLDSDELGPNFYFTQEDILFDYCKNNTATSYNVTMPSWILGDVAASDMTTIYPLAVFAAVQRKLGQPLAFPGDTPAWEKVMPMSSAVLNSHFHQWLVLEAGTAGERFNIVDDSEFTWMNAWPVIASWFGIGWSPPAEEDEDEYATVEMPVRPRGYGPKGRCRSSFSLADWTKRAETQSAWQELRQEYGLAADPFEGGDGMFAALQFSLTMSWSWATKMDKARKFGWHGHVDSLESIHQVMNSLARRKMIPPLERT</sequence>
<dbReference type="AlphaFoldDB" id="A0AAV9P0I7"/>
<evidence type="ECO:0000313" key="3">
    <source>
        <dbReference type="Proteomes" id="UP001337655"/>
    </source>
</evidence>
<proteinExistence type="predicted"/>
<dbReference type="PANTHER" id="PTHR32487:SF29">
    <property type="entry name" value="NAD-DEPENDENT EPIMERASE_DEHYDRATASE DOMAIN-CONTAINING PROTEIN"/>
    <property type="match status" value="1"/>
</dbReference>
<organism evidence="2 3">
    <name type="scientific">Saxophila tyrrhenica</name>
    <dbReference type="NCBI Taxonomy" id="1690608"/>
    <lineage>
        <taxon>Eukaryota</taxon>
        <taxon>Fungi</taxon>
        <taxon>Dikarya</taxon>
        <taxon>Ascomycota</taxon>
        <taxon>Pezizomycotina</taxon>
        <taxon>Dothideomycetes</taxon>
        <taxon>Dothideomycetidae</taxon>
        <taxon>Mycosphaerellales</taxon>
        <taxon>Extremaceae</taxon>
        <taxon>Saxophila</taxon>
    </lineage>
</organism>
<dbReference type="Gene3D" id="3.40.50.720">
    <property type="entry name" value="NAD(P)-binding Rossmann-like Domain"/>
    <property type="match status" value="1"/>
</dbReference>
<reference evidence="2 3" key="1">
    <citation type="submission" date="2023-08" db="EMBL/GenBank/DDBJ databases">
        <title>Black Yeasts Isolated from many extreme environments.</title>
        <authorList>
            <person name="Coleine C."/>
            <person name="Stajich J.E."/>
            <person name="Selbmann L."/>
        </authorList>
    </citation>
    <scope>NUCLEOTIDE SEQUENCE [LARGE SCALE GENOMIC DNA]</scope>
    <source>
        <strain evidence="2 3">CCFEE 5935</strain>
    </source>
</reference>